<accession>C5DJM0</accession>
<dbReference type="KEGG" id="lth:KLTH0F17534g"/>
<reference evidence="1 2" key="1">
    <citation type="journal article" date="2009" name="Genome Res.">
        <title>Comparative genomics of protoploid Saccharomycetaceae.</title>
        <authorList>
            <consortium name="The Genolevures Consortium"/>
            <person name="Souciet J.-L."/>
            <person name="Dujon B."/>
            <person name="Gaillardin C."/>
            <person name="Johnston M."/>
            <person name="Baret P.V."/>
            <person name="Cliften P."/>
            <person name="Sherman D.J."/>
            <person name="Weissenbach J."/>
            <person name="Westhof E."/>
            <person name="Wincker P."/>
            <person name="Jubin C."/>
            <person name="Poulain J."/>
            <person name="Barbe V."/>
            <person name="Segurens B."/>
            <person name="Artiguenave F."/>
            <person name="Anthouard V."/>
            <person name="Vacherie B."/>
            <person name="Val M.-E."/>
            <person name="Fulton R.S."/>
            <person name="Minx P."/>
            <person name="Wilson R."/>
            <person name="Durrens P."/>
            <person name="Jean G."/>
            <person name="Marck C."/>
            <person name="Martin T."/>
            <person name="Nikolski M."/>
            <person name="Rolland T."/>
            <person name="Seret M.-L."/>
            <person name="Casaregola S."/>
            <person name="Despons L."/>
            <person name="Fairhead C."/>
            <person name="Fischer G."/>
            <person name="Lafontaine I."/>
            <person name="Leh V."/>
            <person name="Lemaire M."/>
            <person name="de Montigny J."/>
            <person name="Neuveglise C."/>
            <person name="Thierry A."/>
            <person name="Blanc-Lenfle I."/>
            <person name="Bleykasten C."/>
            <person name="Diffels J."/>
            <person name="Fritsch E."/>
            <person name="Frangeul L."/>
            <person name="Goeffon A."/>
            <person name="Jauniaux N."/>
            <person name="Kachouri-Lafond R."/>
            <person name="Payen C."/>
            <person name="Potier S."/>
            <person name="Pribylova L."/>
            <person name="Ozanne C."/>
            <person name="Richard G.-F."/>
            <person name="Sacerdot C."/>
            <person name="Straub M.-L."/>
            <person name="Talla E."/>
        </authorList>
    </citation>
    <scope>NUCLEOTIDE SEQUENCE [LARGE SCALE GENOMIC DNA]</scope>
    <source>
        <strain evidence="2">ATCC 56472 / CBS 6340 / NRRL Y-8284</strain>
    </source>
</reference>
<evidence type="ECO:0000313" key="2">
    <source>
        <dbReference type="Proteomes" id="UP000002036"/>
    </source>
</evidence>
<name>C5DJM0_LACTC</name>
<keyword evidence="2" id="KW-1185">Reference proteome</keyword>
<protein>
    <submittedName>
        <fullName evidence="1">KLTH0F17534p</fullName>
    </submittedName>
</protein>
<gene>
    <name evidence="1" type="ordered locus">KLTH0F17534g</name>
</gene>
<sequence length="214" mass="23318">MKFAASPSAIGVSPPSLPAHPWCPLVLELELEGGTGLKVPFRPPTCHVTWSTSIVTCRRNLVIWTPIMLTMNVFHVTITVRAPLTTCSHSCLYVTITCSTLFRNPPRSRPASHVPYVLTNITPGAEPAPVVYASANQYAHNCSRSRIDAGPETKMSLSGPPELGQSRATLALVELPWPPSCEVVLCGSLPKRRPPLLTNTDIRNNVRRPPQKKA</sequence>
<dbReference type="RefSeq" id="XP_002554946.1">
    <property type="nucleotide sequence ID" value="XM_002554900.1"/>
</dbReference>
<organism evidence="1 2">
    <name type="scientific">Lachancea thermotolerans (strain ATCC 56472 / CBS 6340 / NRRL Y-8284)</name>
    <name type="common">Yeast</name>
    <name type="synonym">Kluyveromyces thermotolerans</name>
    <dbReference type="NCBI Taxonomy" id="559295"/>
    <lineage>
        <taxon>Eukaryota</taxon>
        <taxon>Fungi</taxon>
        <taxon>Dikarya</taxon>
        <taxon>Ascomycota</taxon>
        <taxon>Saccharomycotina</taxon>
        <taxon>Saccharomycetes</taxon>
        <taxon>Saccharomycetales</taxon>
        <taxon>Saccharomycetaceae</taxon>
        <taxon>Lachancea</taxon>
    </lineage>
</organism>
<evidence type="ECO:0000313" key="1">
    <source>
        <dbReference type="EMBL" id="CAR24509.1"/>
    </source>
</evidence>
<dbReference type="GeneID" id="8293181"/>
<dbReference type="InParanoid" id="C5DJM0"/>
<proteinExistence type="predicted"/>
<dbReference type="HOGENOM" id="CLU_1289133_0_0_1"/>
<dbReference type="Proteomes" id="UP000002036">
    <property type="component" value="Chromosome F"/>
</dbReference>
<dbReference type="EMBL" id="CU928170">
    <property type="protein sequence ID" value="CAR24509.1"/>
    <property type="molecule type" value="Genomic_DNA"/>
</dbReference>
<dbReference type="AlphaFoldDB" id="C5DJM0"/>